<organism evidence="4 5">
    <name type="scientific">Prunus armeniaca</name>
    <name type="common">Apricot</name>
    <name type="synonym">Armeniaca vulgaris</name>
    <dbReference type="NCBI Taxonomy" id="36596"/>
    <lineage>
        <taxon>Eukaryota</taxon>
        <taxon>Viridiplantae</taxon>
        <taxon>Streptophyta</taxon>
        <taxon>Embryophyta</taxon>
        <taxon>Tracheophyta</taxon>
        <taxon>Spermatophyta</taxon>
        <taxon>Magnoliopsida</taxon>
        <taxon>eudicotyledons</taxon>
        <taxon>Gunneridae</taxon>
        <taxon>Pentapetalae</taxon>
        <taxon>rosids</taxon>
        <taxon>fabids</taxon>
        <taxon>Rosales</taxon>
        <taxon>Rosaceae</taxon>
        <taxon>Amygdaloideae</taxon>
        <taxon>Amygdaleae</taxon>
        <taxon>Prunus</taxon>
    </lineage>
</organism>
<evidence type="ECO:0000313" key="5">
    <source>
        <dbReference type="Proteomes" id="UP000507222"/>
    </source>
</evidence>
<dbReference type="Proteomes" id="UP000507222">
    <property type="component" value="Unassembled WGS sequence"/>
</dbReference>
<evidence type="ECO:0000256" key="1">
    <source>
        <dbReference type="ARBA" id="ARBA00009995"/>
    </source>
</evidence>
<dbReference type="AlphaFoldDB" id="A0A6J5UQU9"/>
<dbReference type="Gene3D" id="3.40.50.2000">
    <property type="entry name" value="Glycogen Phosphorylase B"/>
    <property type="match status" value="2"/>
</dbReference>
<keyword evidence="3" id="KW-1133">Transmembrane helix</keyword>
<protein>
    <submittedName>
        <fullName evidence="4">Uncharacterized protein</fullName>
    </submittedName>
</protein>
<evidence type="ECO:0000313" key="4">
    <source>
        <dbReference type="EMBL" id="CAB4278147.1"/>
    </source>
</evidence>
<dbReference type="InterPro" id="IPR050481">
    <property type="entry name" value="UDP-glycosyltransf_plant"/>
</dbReference>
<reference evidence="4 5" key="1">
    <citation type="submission" date="2020-05" db="EMBL/GenBank/DDBJ databases">
        <authorList>
            <person name="Campoy J."/>
            <person name="Schneeberger K."/>
            <person name="Spophaly S."/>
        </authorList>
    </citation>
    <scope>NUCLEOTIDE SEQUENCE [LARGE SCALE GENOMIC DNA]</scope>
    <source>
        <strain evidence="4">PruArmRojPasFocal</strain>
    </source>
</reference>
<keyword evidence="3" id="KW-0472">Membrane</keyword>
<name>A0A6J5UQU9_PRUAR</name>
<comment type="similarity">
    <text evidence="1">Belongs to the UDP-glycosyltransferase family.</text>
</comment>
<gene>
    <name evidence="4" type="ORF">CURHAP_LOCUS28428</name>
</gene>
<evidence type="ECO:0000256" key="3">
    <source>
        <dbReference type="SAM" id="Phobius"/>
    </source>
</evidence>
<feature type="transmembrane region" description="Helical" evidence="3">
    <location>
        <begin position="12"/>
        <end position="31"/>
    </location>
</feature>
<evidence type="ECO:0000256" key="2">
    <source>
        <dbReference type="ARBA" id="ARBA00022676"/>
    </source>
</evidence>
<dbReference type="SUPFAM" id="SSF53756">
    <property type="entry name" value="UDP-Glycosyltransferase/glycogen phosphorylase"/>
    <property type="match status" value="1"/>
</dbReference>
<dbReference type="EMBL" id="CAEKDK010000004">
    <property type="protein sequence ID" value="CAB4278147.1"/>
    <property type="molecule type" value="Genomic_DNA"/>
</dbReference>
<keyword evidence="2" id="KW-0328">Glycosyltransferase</keyword>
<dbReference type="PANTHER" id="PTHR48049">
    <property type="entry name" value="GLYCOSYLTRANSFERASE"/>
    <property type="match status" value="1"/>
</dbReference>
<dbReference type="PANTHER" id="PTHR48049:SF91">
    <property type="entry name" value="UDP-GLYCOSYLTRANSFERASE 79B7-RELATED"/>
    <property type="match status" value="1"/>
</dbReference>
<sequence>MERNGVESSNNFHIAMFPFFLIGHMIPFLHLSNELAIRGHRISFLMPKKARIQLQHLNLHPDLITFCPITVPHIEGLYEGIEFASEVSTTLIHLVYVAVDQNCKQIQEILKASVLDQKIDMIFYYFVHWVPEFTWKLGVGIKSIYYNTTAAAVHAFSIVPARNYSPSLTGTIIKEQLRDLPSGYQSQHVVLLPGCEIHSIDIEGHLYDYLTAQHKRPMLLIGLVYGLEDSNKNSPPLEDMWANWLGGFEEAGSVVFCAFESQLILDKDQFQELVLGFELTGLPFFVVLKRPAAYATIKEALPDRFEERVKGRGVVFWGWV</sequence>
<accession>A0A6J5UQU9</accession>
<proteinExistence type="inferred from homology"/>
<keyword evidence="2" id="KW-0808">Transferase</keyword>
<keyword evidence="3" id="KW-0812">Transmembrane</keyword>
<dbReference type="GO" id="GO:0035251">
    <property type="term" value="F:UDP-glucosyltransferase activity"/>
    <property type="evidence" value="ECO:0007669"/>
    <property type="project" value="InterPro"/>
</dbReference>